<proteinExistence type="predicted"/>
<dbReference type="Pfam" id="PF03903">
    <property type="entry name" value="Phage_T4_gp36"/>
    <property type="match status" value="1"/>
</dbReference>
<dbReference type="InterPro" id="IPR048390">
    <property type="entry name" value="Gp34_trimer"/>
</dbReference>
<dbReference type="CDD" id="cd19958">
    <property type="entry name" value="pyocin_knob"/>
    <property type="match status" value="1"/>
</dbReference>
<organism evidence="2 3">
    <name type="scientific">Aeromonas rivipollensis</name>
    <dbReference type="NCBI Taxonomy" id="948519"/>
    <lineage>
        <taxon>Bacteria</taxon>
        <taxon>Pseudomonadati</taxon>
        <taxon>Pseudomonadota</taxon>
        <taxon>Gammaproteobacteria</taxon>
        <taxon>Aeromonadales</taxon>
        <taxon>Aeromonadaceae</taxon>
        <taxon>Aeromonas</taxon>
    </lineage>
</organism>
<reference evidence="2 3" key="1">
    <citation type="submission" date="2020-02" db="EMBL/GenBank/DDBJ databases">
        <title>Genome sequencing of Aeromonas rivipollensis.</title>
        <authorList>
            <person name="Fono-Tamo Ubani E.K."/>
            <person name="Lekota K.E."/>
        </authorList>
    </citation>
    <scope>NUCLEOTIDE SEQUENCE [LARGE SCALE GENOMIC DNA]</scope>
    <source>
        <strain evidence="2 3">G87</strain>
    </source>
</reference>
<dbReference type="Proteomes" id="UP000480681">
    <property type="component" value="Unassembled WGS sequence"/>
</dbReference>
<dbReference type="RefSeq" id="WP_163148137.1">
    <property type="nucleotide sequence ID" value="NZ_JAAIKZ010000014.1"/>
</dbReference>
<evidence type="ECO:0000313" key="3">
    <source>
        <dbReference type="Proteomes" id="UP000480681"/>
    </source>
</evidence>
<comment type="caution">
    <text evidence="2">The sequence shown here is derived from an EMBL/GenBank/DDBJ whole genome shotgun (WGS) entry which is preliminary data.</text>
</comment>
<sequence length="892" mass="94756">MANKEKILDIIKSSKVIDSAYDIKLNKGQGNNAASATRKDYVDGEIAKQVSKSGDTMTGNLITSGSLVADGVIRTKYSVETYDTSSAYGIRDTISGSIAYIQAGKVDRNVADQKLMLSGWLGTPLTMSKFSMANGVNPQVQWGSTNHDILHRGNLPNAADVGAVSKNGDRMISGNIGFSEINTGISLHPTYASVTGLYVGNGDGATQDATNIVLKSWYGIGIAPTAGLLPSMTLGQNSVWINARSGDIETIGSVNSNGLYLKHATSNTYTYFDAIPTKEAGIRFRNNGLDRWKLYQNITTESGGNSGSDFVLNAYSDTGSFLATAITVTRSDQVAKFLKVPIVSSAQGTEVNSLTRKDYVDGTFVAKTGDTMTGNLTVPAVNLSGSQSSAPNTVTRKDYVDGEIAKQVSKSGDTMTGVLTVGAEVRSTFSNSYRLLNGPSSKYGTFWRNDGANLYLMLTNANDALGNYNALRPFAVALDTGITTLSADSCIANSTQKIFHDKYAPRITQSEYLDTGSDLNNMVMYTGGMVVSRFGSNAANRPPVGSSANTILGFNPTSGYKHQIAFTDGGTIYSRYTNNSASWSNWGKVYTDIYRPTPAEVGAVNKTGDTMTGNLTVPVVNLSGSQNSAPNSSTRKDYVDGEIAKQVSKSGDTMTGNLTAPAVLVSSAQNTSVNALTRKDYVDIELSKKLNLTGGTMTGALYIDQSLHSRSVFVNDISSGARLAIVPQGDSERFTIDMYPASSAPYQVMEFKGSDRTTSFKQIVSCDAAPVAATHLTRKDYVDGVANGRVNVNGDTMTGPLTISNPAPIFTLNETDTGKKWLLVADGNGCRFQMDSTSGRNAWDVDSSGAVSLYDPRSATAQGGLAGSLTRKDYVDGQVAALLARIVALESK</sequence>
<feature type="domain" description="Long-tail fiber proximal subunit trimerization" evidence="1">
    <location>
        <begin position="405"/>
        <end position="475"/>
    </location>
</feature>
<accession>A0AAW9YAD2</accession>
<protein>
    <recommendedName>
        <fullName evidence="1">Long-tail fiber proximal subunit trimerization domain-containing protein</fullName>
    </recommendedName>
</protein>
<name>A0AAW9YAD2_9GAMM</name>
<dbReference type="EMBL" id="JAAIKZ010000014">
    <property type="protein sequence ID" value="NEX74792.1"/>
    <property type="molecule type" value="Genomic_DNA"/>
</dbReference>
<gene>
    <name evidence="2" type="ORF">G4911_08575</name>
</gene>
<dbReference type="InterPro" id="IPR005601">
    <property type="entry name" value="Tail_fibre_p36"/>
</dbReference>
<dbReference type="Pfam" id="PF21446">
    <property type="entry name" value="Gp34_trimer"/>
    <property type="match status" value="1"/>
</dbReference>
<evidence type="ECO:0000259" key="1">
    <source>
        <dbReference type="Pfam" id="PF21446"/>
    </source>
</evidence>
<evidence type="ECO:0000313" key="2">
    <source>
        <dbReference type="EMBL" id="NEX74792.1"/>
    </source>
</evidence>
<dbReference type="AlphaFoldDB" id="A0AAW9YAD2"/>